<dbReference type="AlphaFoldDB" id="A0AAU8CYJ2"/>
<evidence type="ECO:0000259" key="1">
    <source>
        <dbReference type="PROSITE" id="PS51186"/>
    </source>
</evidence>
<evidence type="ECO:0000313" key="2">
    <source>
        <dbReference type="EMBL" id="XCG52047.1"/>
    </source>
</evidence>
<dbReference type="Gene3D" id="3.40.630.30">
    <property type="match status" value="1"/>
</dbReference>
<dbReference type="GO" id="GO:0016747">
    <property type="term" value="F:acyltransferase activity, transferring groups other than amino-acyl groups"/>
    <property type="evidence" value="ECO:0007669"/>
    <property type="project" value="InterPro"/>
</dbReference>
<dbReference type="InterPro" id="IPR016181">
    <property type="entry name" value="Acyl_CoA_acyltransferase"/>
</dbReference>
<reference evidence="2" key="1">
    <citation type="submission" date="2024-06" db="EMBL/GenBank/DDBJ databases">
        <title>Mesorhizobium karijinii sp. nov., a symbiont of the iconic Swainsona formosa from arid Australia.</title>
        <authorList>
            <person name="Hill Y.J."/>
            <person name="Watkin E.L.J."/>
            <person name="O'Hara G.W."/>
            <person name="Terpolilli J."/>
            <person name="Tye M.L."/>
            <person name="Kohlmeier M.G."/>
        </authorList>
    </citation>
    <scope>NUCLEOTIDE SEQUENCE</scope>
    <source>
        <strain evidence="2">WSM2240</strain>
        <plasmid evidence="2">pMk2240A</plasmid>
    </source>
</reference>
<keyword evidence="2" id="KW-0614">Plasmid</keyword>
<dbReference type="Pfam" id="PF00583">
    <property type="entry name" value="Acetyltransf_1"/>
    <property type="match status" value="1"/>
</dbReference>
<dbReference type="InterPro" id="IPR000182">
    <property type="entry name" value="GNAT_dom"/>
</dbReference>
<protein>
    <submittedName>
        <fullName evidence="2">GNAT family N-acetyltransferase</fullName>
    </submittedName>
</protein>
<gene>
    <name evidence="2" type="ORF">ABVK50_31505</name>
</gene>
<dbReference type="EMBL" id="CP159256">
    <property type="protein sequence ID" value="XCG52047.1"/>
    <property type="molecule type" value="Genomic_DNA"/>
</dbReference>
<geneLocation type="plasmid" evidence="2">
    <name>pMk2240A</name>
</geneLocation>
<feature type="domain" description="N-acetyltransferase" evidence="1">
    <location>
        <begin position="27"/>
        <end position="186"/>
    </location>
</feature>
<dbReference type="PROSITE" id="PS51186">
    <property type="entry name" value="GNAT"/>
    <property type="match status" value="1"/>
</dbReference>
<dbReference type="SUPFAM" id="SSF55729">
    <property type="entry name" value="Acyl-CoA N-acyltransferases (Nat)"/>
    <property type="match status" value="1"/>
</dbReference>
<dbReference type="RefSeq" id="WP_353646851.1">
    <property type="nucleotide sequence ID" value="NZ_CP159256.1"/>
</dbReference>
<accession>A0AAU8CYJ2</accession>
<sequence length="188" mass="20686">MKPQLEFGQNAKQLSQLSASRARAEDIQLCPVAGSDRAAIARLLLDPEQEQFAGSVDPIFDELQDSLHPDLEHPFAIVVRDETVGFFILREKKAVPAWAPQDVVTLHSFRIGRARQGRGYGRAGTALAAAWVRQNRPDVTQLMLAVNTRNLVAKAVYLNCGFIDTGATYRGPIGQQNILSYIISRNSG</sequence>
<proteinExistence type="predicted"/>
<name>A0AAU8CYJ2_9HYPH</name>
<organism evidence="2">
    <name type="scientific">Mesorhizobium sp. WSM2240</name>
    <dbReference type="NCBI Taxonomy" id="3228851"/>
    <lineage>
        <taxon>Bacteria</taxon>
        <taxon>Pseudomonadati</taxon>
        <taxon>Pseudomonadota</taxon>
        <taxon>Alphaproteobacteria</taxon>
        <taxon>Hyphomicrobiales</taxon>
        <taxon>Phyllobacteriaceae</taxon>
        <taxon>Mesorhizobium</taxon>
    </lineage>
</organism>